<sequence>MRRFRAFDVLSSLVFLLAGMIGVLLYLEVAHALALN</sequence>
<name>M5EX98_9HYPH</name>
<keyword evidence="1" id="KW-0472">Membrane</keyword>
<keyword evidence="1" id="KW-0812">Transmembrane</keyword>
<dbReference type="EMBL" id="CAUM01000146">
    <property type="protein sequence ID" value="CCV08608.1"/>
    <property type="molecule type" value="Genomic_DNA"/>
</dbReference>
<proteinExistence type="predicted"/>
<dbReference type="AlphaFoldDB" id="M5EX98"/>
<reference evidence="2 3" key="1">
    <citation type="submission" date="2013-02" db="EMBL/GenBank/DDBJ databases">
        <authorList>
            <person name="Genoscope - CEA"/>
        </authorList>
    </citation>
    <scope>NUCLEOTIDE SEQUENCE [LARGE SCALE GENOMIC DNA]</scope>
    <source>
        <strain evidence="2 3">STM 2683</strain>
    </source>
</reference>
<keyword evidence="1" id="KW-1133">Transmembrane helix</keyword>
<keyword evidence="3" id="KW-1185">Reference proteome</keyword>
<feature type="transmembrane region" description="Helical" evidence="1">
    <location>
        <begin position="7"/>
        <end position="27"/>
    </location>
</feature>
<evidence type="ECO:0000256" key="1">
    <source>
        <dbReference type="SAM" id="Phobius"/>
    </source>
</evidence>
<protein>
    <submittedName>
        <fullName evidence="2">Uncharacterized protein</fullName>
    </submittedName>
</protein>
<organism evidence="2 3">
    <name type="scientific">Mesorhizobium metallidurans STM 2683</name>
    <dbReference type="NCBI Taxonomy" id="1297569"/>
    <lineage>
        <taxon>Bacteria</taxon>
        <taxon>Pseudomonadati</taxon>
        <taxon>Pseudomonadota</taxon>
        <taxon>Alphaproteobacteria</taxon>
        <taxon>Hyphomicrobiales</taxon>
        <taxon>Phyllobacteriaceae</taxon>
        <taxon>Mesorhizobium</taxon>
    </lineage>
</organism>
<comment type="caution">
    <text evidence="2">The sequence shown here is derived from an EMBL/GenBank/DDBJ whole genome shotgun (WGS) entry which is preliminary data.</text>
</comment>
<gene>
    <name evidence="2" type="ORF">MESS2_760130</name>
</gene>
<accession>M5EX98</accession>
<dbReference type="Proteomes" id="UP000012062">
    <property type="component" value="Unassembled WGS sequence"/>
</dbReference>
<evidence type="ECO:0000313" key="3">
    <source>
        <dbReference type="Proteomes" id="UP000012062"/>
    </source>
</evidence>
<evidence type="ECO:0000313" key="2">
    <source>
        <dbReference type="EMBL" id="CCV08608.1"/>
    </source>
</evidence>